<evidence type="ECO:0000313" key="2">
    <source>
        <dbReference type="Proteomes" id="UP000306918"/>
    </source>
</evidence>
<evidence type="ECO:0000313" key="1">
    <source>
        <dbReference type="EMBL" id="THU31123.1"/>
    </source>
</evidence>
<dbReference type="AlphaFoldDB" id="A0A4S8H8V6"/>
<name>A0A4S8H8V6_9BACT</name>
<gene>
    <name evidence="1" type="ORF">FAM09_28995</name>
</gene>
<protein>
    <submittedName>
        <fullName evidence="1">DUF4249 domain-containing protein</fullName>
    </submittedName>
</protein>
<proteinExistence type="predicted"/>
<dbReference type="InterPro" id="IPR025345">
    <property type="entry name" value="DUF4249"/>
</dbReference>
<organism evidence="1 2">
    <name type="scientific">Niastella caeni</name>
    <dbReference type="NCBI Taxonomy" id="2569763"/>
    <lineage>
        <taxon>Bacteria</taxon>
        <taxon>Pseudomonadati</taxon>
        <taxon>Bacteroidota</taxon>
        <taxon>Chitinophagia</taxon>
        <taxon>Chitinophagales</taxon>
        <taxon>Chitinophagaceae</taxon>
        <taxon>Niastella</taxon>
    </lineage>
</organism>
<keyword evidence="2" id="KW-1185">Reference proteome</keyword>
<dbReference type="OrthoDB" id="1115009at2"/>
<dbReference type="Pfam" id="PF14054">
    <property type="entry name" value="DUF4249"/>
    <property type="match status" value="1"/>
</dbReference>
<sequence length="304" mass="34157">MERQLKYYSITRFIIFLIFLFSCRKDINISLLRKPQLVLHGYVAVGEPFTVTISRPTDPAIPDSLLPLKNAWVTLNENGVFKDSLLFNAQQKKYVSRSAKAEYGKTYTILAGAHGYPAAEAVATAPEPVPTVAIEHKVKSRITDYGEFLDDVTFSIQDPAGVNNYYIAALYPSDHFYPRLFCVYSTDPVIDRPNAEVLPSSINICINAKGILFNDQSFNGSLKKITISAWPKALETIKDSTGVYKPYLKKYTISKDFYKYFKHISSQDFELGIPYSYIPAIDIGNVTNGYGLFTIYSVTTDSLP</sequence>
<comment type="caution">
    <text evidence="1">The sequence shown here is derived from an EMBL/GenBank/DDBJ whole genome shotgun (WGS) entry which is preliminary data.</text>
</comment>
<dbReference type="PROSITE" id="PS51257">
    <property type="entry name" value="PROKAR_LIPOPROTEIN"/>
    <property type="match status" value="1"/>
</dbReference>
<reference evidence="1 2" key="1">
    <citation type="submission" date="2019-04" db="EMBL/GenBank/DDBJ databases">
        <title>Niastella caeni sp. nov., isolated from activated sludge.</title>
        <authorList>
            <person name="Sheng M."/>
        </authorList>
    </citation>
    <scope>NUCLEOTIDE SEQUENCE [LARGE SCALE GENOMIC DNA]</scope>
    <source>
        <strain evidence="1 2">HX-2-15</strain>
    </source>
</reference>
<accession>A0A4S8H8V6</accession>
<dbReference type="EMBL" id="STFF01000014">
    <property type="protein sequence ID" value="THU31123.1"/>
    <property type="molecule type" value="Genomic_DNA"/>
</dbReference>
<dbReference type="Proteomes" id="UP000306918">
    <property type="component" value="Unassembled WGS sequence"/>
</dbReference>
<dbReference type="RefSeq" id="WP_136580669.1">
    <property type="nucleotide sequence ID" value="NZ_STFF01000014.1"/>
</dbReference>